<keyword evidence="1" id="KW-0812">Transmembrane</keyword>
<reference evidence="3" key="1">
    <citation type="journal article" date="2021" name="PeerJ">
        <title>Extensive microbial diversity within the chicken gut microbiome revealed by metagenomics and culture.</title>
        <authorList>
            <person name="Gilroy R."/>
            <person name="Ravi A."/>
            <person name="Getino M."/>
            <person name="Pursley I."/>
            <person name="Horton D.L."/>
            <person name="Alikhan N.F."/>
            <person name="Baker D."/>
            <person name="Gharbi K."/>
            <person name="Hall N."/>
            <person name="Watson M."/>
            <person name="Adriaenssens E.M."/>
            <person name="Foster-Nyarko E."/>
            <person name="Jarju S."/>
            <person name="Secka A."/>
            <person name="Antonio M."/>
            <person name="Oren A."/>
            <person name="Chaudhuri R.R."/>
            <person name="La Ragione R."/>
            <person name="Hildebrand F."/>
            <person name="Pallen M.J."/>
        </authorList>
    </citation>
    <scope>NUCLEOTIDE SEQUENCE</scope>
    <source>
        <strain evidence="3">ChiHjej12B11-16260</strain>
    </source>
</reference>
<reference evidence="3" key="2">
    <citation type="submission" date="2021-04" db="EMBL/GenBank/DDBJ databases">
        <authorList>
            <person name="Gilroy R."/>
        </authorList>
    </citation>
    <scope>NUCLEOTIDE SEQUENCE</scope>
    <source>
        <strain evidence="3">ChiHjej12B11-16260</strain>
    </source>
</reference>
<sequence length="323" mass="37087">MPYFSIIIPVYNRPDEVEELLESLAAQSCKDFDIVLVEDGSTIPCDKVANRYNDRLDIHYYYKPNEGRSIARNYGMERADGRYFVFFDSDCIIPPQYFATVKAALDSHYSDCYGGPDAAHDSFSQVQKAINYSMTSFLTTGGIRGGGQKLDKFTPRSFNMGFSRQVYEKVGGYKNMTGEDIDLSMRIRKAGFESRLIPEAFVYHKRRVDFRKFWRQVHVFGQARVDLMRLYPEQRKLVYTLPALFVIAVVLMIAGMWVTPWSILPLAIYLAAIFFVSWAINKSLVIAALSIVASLIQLIGYGTGFLKSFFTQYILRKEFRSKY</sequence>
<dbReference type="Pfam" id="PF00535">
    <property type="entry name" value="Glycos_transf_2"/>
    <property type="match status" value="1"/>
</dbReference>
<evidence type="ECO:0000256" key="1">
    <source>
        <dbReference type="SAM" id="Phobius"/>
    </source>
</evidence>
<keyword evidence="1" id="KW-1133">Transmembrane helix</keyword>
<name>A0A9D1VSF3_9BACT</name>
<dbReference type="SUPFAM" id="SSF53448">
    <property type="entry name" value="Nucleotide-diphospho-sugar transferases"/>
    <property type="match status" value="1"/>
</dbReference>
<dbReference type="InterPro" id="IPR029044">
    <property type="entry name" value="Nucleotide-diphossugar_trans"/>
</dbReference>
<accession>A0A9D1VSF3</accession>
<keyword evidence="3" id="KW-0808">Transferase</keyword>
<feature type="transmembrane region" description="Helical" evidence="1">
    <location>
        <begin position="263"/>
        <end position="280"/>
    </location>
</feature>
<evidence type="ECO:0000313" key="4">
    <source>
        <dbReference type="Proteomes" id="UP000824246"/>
    </source>
</evidence>
<dbReference type="Proteomes" id="UP000824246">
    <property type="component" value="Unassembled WGS sequence"/>
</dbReference>
<dbReference type="AlphaFoldDB" id="A0A9D1VSF3"/>
<feature type="transmembrane region" description="Helical" evidence="1">
    <location>
        <begin position="287"/>
        <end position="306"/>
    </location>
</feature>
<keyword evidence="1" id="KW-0472">Membrane</keyword>
<dbReference type="EMBL" id="DXFB01000178">
    <property type="protein sequence ID" value="HIX45933.1"/>
    <property type="molecule type" value="Genomic_DNA"/>
</dbReference>
<evidence type="ECO:0000259" key="2">
    <source>
        <dbReference type="Pfam" id="PF00535"/>
    </source>
</evidence>
<organism evidence="3 4">
    <name type="scientific">Candidatus Barnesiella excrementipullorum</name>
    <dbReference type="NCBI Taxonomy" id="2838479"/>
    <lineage>
        <taxon>Bacteria</taxon>
        <taxon>Pseudomonadati</taxon>
        <taxon>Bacteroidota</taxon>
        <taxon>Bacteroidia</taxon>
        <taxon>Bacteroidales</taxon>
        <taxon>Barnesiellaceae</taxon>
        <taxon>Barnesiella</taxon>
    </lineage>
</organism>
<dbReference type="InterPro" id="IPR050834">
    <property type="entry name" value="Glycosyltransf_2"/>
</dbReference>
<feature type="transmembrane region" description="Helical" evidence="1">
    <location>
        <begin position="237"/>
        <end position="257"/>
    </location>
</feature>
<proteinExistence type="predicted"/>
<dbReference type="InterPro" id="IPR001173">
    <property type="entry name" value="Glyco_trans_2-like"/>
</dbReference>
<dbReference type="EC" id="2.4.-.-" evidence="3"/>
<evidence type="ECO:0000313" key="3">
    <source>
        <dbReference type="EMBL" id="HIX45933.1"/>
    </source>
</evidence>
<dbReference type="PANTHER" id="PTHR43685:SF2">
    <property type="entry name" value="GLYCOSYLTRANSFERASE 2-LIKE DOMAIN-CONTAINING PROTEIN"/>
    <property type="match status" value="1"/>
</dbReference>
<protein>
    <submittedName>
        <fullName evidence="3">Glycosyltransferase</fullName>
        <ecNumber evidence="3">2.4.-.-</ecNumber>
    </submittedName>
</protein>
<dbReference type="Gene3D" id="3.90.550.10">
    <property type="entry name" value="Spore Coat Polysaccharide Biosynthesis Protein SpsA, Chain A"/>
    <property type="match status" value="1"/>
</dbReference>
<dbReference type="GO" id="GO:0016757">
    <property type="term" value="F:glycosyltransferase activity"/>
    <property type="evidence" value="ECO:0007669"/>
    <property type="project" value="UniProtKB-KW"/>
</dbReference>
<gene>
    <name evidence="3" type="ORF">H9982_06900</name>
</gene>
<comment type="caution">
    <text evidence="3">The sequence shown here is derived from an EMBL/GenBank/DDBJ whole genome shotgun (WGS) entry which is preliminary data.</text>
</comment>
<feature type="domain" description="Glycosyltransferase 2-like" evidence="2">
    <location>
        <begin position="5"/>
        <end position="170"/>
    </location>
</feature>
<keyword evidence="3" id="KW-0328">Glycosyltransferase</keyword>
<dbReference type="PANTHER" id="PTHR43685">
    <property type="entry name" value="GLYCOSYLTRANSFERASE"/>
    <property type="match status" value="1"/>
</dbReference>